<dbReference type="SUPFAM" id="SSF53335">
    <property type="entry name" value="S-adenosyl-L-methionine-dependent methyltransferases"/>
    <property type="match status" value="1"/>
</dbReference>
<dbReference type="GO" id="GO:0005794">
    <property type="term" value="C:Golgi apparatus"/>
    <property type="evidence" value="ECO:0007669"/>
    <property type="project" value="TreeGrafter"/>
</dbReference>
<dbReference type="AlphaFoldDB" id="A0A8B7NQI4"/>
<evidence type="ECO:0000313" key="3">
    <source>
        <dbReference type="RefSeq" id="XP_018015945.1"/>
    </source>
</evidence>
<dbReference type="InterPro" id="IPR053202">
    <property type="entry name" value="EGF_Rcpt_Signaling_Reg"/>
</dbReference>
<dbReference type="InterPro" id="IPR029063">
    <property type="entry name" value="SAM-dependent_MTases_sf"/>
</dbReference>
<dbReference type="Gene3D" id="3.40.50.150">
    <property type="entry name" value="Vaccinia Virus protein VP39"/>
    <property type="match status" value="1"/>
</dbReference>
<sequence length="339" mass="38875">MAMQVCWLQRMFLSRLKRSRARCLYVLLAVTSAAYLAVARTPGSNWECQPEAVLHHRLLGPLDAGDPFVISEIRRKYLFPAPGPSLISKDVIKRMTAGENNNLYSFKFYDRVVTELFISNNITGEYFIEAGALDGVYASNTLKLEFLQQWTGLLVEPDPDMFELLLNTKRNSQAIRACISPHSYPYKALLRTLSPEKSPHDSAISYKSMTSLFSGESDDRTFNGFPTYRDVICFPMSSILLAAQVSHVTLFSLDVEDAERKILETFPFESVKVDVWFVEHRTRDDVTGALTTAYDPEFVKWFEARNYSLYDFHLSNVPDYVFVYNNSRFRNIRRKATQA</sequence>
<dbReference type="RefSeq" id="XP_018015945.1">
    <property type="nucleotide sequence ID" value="XM_018160456.2"/>
</dbReference>
<proteinExistence type="predicted"/>
<dbReference type="GeneID" id="108672731"/>
<dbReference type="GO" id="GO:0016197">
    <property type="term" value="P:endosomal transport"/>
    <property type="evidence" value="ECO:0007669"/>
    <property type="project" value="TreeGrafter"/>
</dbReference>
<dbReference type="GO" id="GO:0005789">
    <property type="term" value="C:endoplasmic reticulum membrane"/>
    <property type="evidence" value="ECO:0007669"/>
    <property type="project" value="TreeGrafter"/>
</dbReference>
<dbReference type="PANTHER" id="PTHR34009:SF2">
    <property type="entry name" value="PROTEIN STAR"/>
    <property type="match status" value="1"/>
</dbReference>
<dbReference type="OrthoDB" id="6357215at2759"/>
<organism evidence="2 3">
    <name type="scientific">Hyalella azteca</name>
    <name type="common">Amphipod</name>
    <dbReference type="NCBI Taxonomy" id="294128"/>
    <lineage>
        <taxon>Eukaryota</taxon>
        <taxon>Metazoa</taxon>
        <taxon>Ecdysozoa</taxon>
        <taxon>Arthropoda</taxon>
        <taxon>Crustacea</taxon>
        <taxon>Multicrustacea</taxon>
        <taxon>Malacostraca</taxon>
        <taxon>Eumalacostraca</taxon>
        <taxon>Peracarida</taxon>
        <taxon>Amphipoda</taxon>
        <taxon>Senticaudata</taxon>
        <taxon>Talitrida</taxon>
        <taxon>Talitroidea</taxon>
        <taxon>Hyalellidae</taxon>
        <taxon>Hyalella</taxon>
    </lineage>
</organism>
<name>A0A8B7NQI4_HYAAZ</name>
<dbReference type="KEGG" id="hazt:108672731"/>
<dbReference type="Pfam" id="PF05050">
    <property type="entry name" value="Methyltransf_21"/>
    <property type="match status" value="1"/>
</dbReference>
<dbReference type="GO" id="GO:0031902">
    <property type="term" value="C:late endosome membrane"/>
    <property type="evidence" value="ECO:0007669"/>
    <property type="project" value="TreeGrafter"/>
</dbReference>
<dbReference type="GO" id="GO:0005886">
    <property type="term" value="C:plasma membrane"/>
    <property type="evidence" value="ECO:0007669"/>
    <property type="project" value="TreeGrafter"/>
</dbReference>
<dbReference type="PANTHER" id="PTHR34009">
    <property type="entry name" value="PROTEIN STAR"/>
    <property type="match status" value="1"/>
</dbReference>
<gene>
    <name evidence="3" type="primary">LOC108672731</name>
</gene>
<reference evidence="3" key="1">
    <citation type="submission" date="2025-08" db="UniProtKB">
        <authorList>
            <consortium name="RefSeq"/>
        </authorList>
    </citation>
    <scope>IDENTIFICATION</scope>
    <source>
        <tissue evidence="3">Whole organism</tissue>
    </source>
</reference>
<dbReference type="GO" id="GO:0006888">
    <property type="term" value="P:endoplasmic reticulum to Golgi vesicle-mediated transport"/>
    <property type="evidence" value="ECO:0007669"/>
    <property type="project" value="TreeGrafter"/>
</dbReference>
<feature type="domain" description="Methyltransferase FkbM" evidence="1">
    <location>
        <begin position="130"/>
        <end position="308"/>
    </location>
</feature>
<evidence type="ECO:0000259" key="1">
    <source>
        <dbReference type="Pfam" id="PF05050"/>
    </source>
</evidence>
<evidence type="ECO:0000313" key="2">
    <source>
        <dbReference type="Proteomes" id="UP000694843"/>
    </source>
</evidence>
<protein>
    <submittedName>
        <fullName evidence="3">Uncharacterized protein LOC108672731</fullName>
    </submittedName>
</protein>
<dbReference type="Proteomes" id="UP000694843">
    <property type="component" value="Unplaced"/>
</dbReference>
<keyword evidence="2" id="KW-1185">Reference proteome</keyword>
<accession>A0A8B7NQI4</accession>
<dbReference type="InterPro" id="IPR006342">
    <property type="entry name" value="FkbM_mtfrase"/>
</dbReference>